<protein>
    <submittedName>
        <fullName evidence="1">Secreted protein</fullName>
    </submittedName>
</protein>
<dbReference type="AlphaFoldDB" id="A0A5K3FVC7"/>
<organism evidence="1">
    <name type="scientific">Mesocestoides corti</name>
    <name type="common">Flatworm</name>
    <dbReference type="NCBI Taxonomy" id="53468"/>
    <lineage>
        <taxon>Eukaryota</taxon>
        <taxon>Metazoa</taxon>
        <taxon>Spiralia</taxon>
        <taxon>Lophotrochozoa</taxon>
        <taxon>Platyhelminthes</taxon>
        <taxon>Cestoda</taxon>
        <taxon>Eucestoda</taxon>
        <taxon>Cyclophyllidea</taxon>
        <taxon>Mesocestoididae</taxon>
        <taxon>Mesocestoides</taxon>
    </lineage>
</organism>
<proteinExistence type="predicted"/>
<reference evidence="1" key="1">
    <citation type="submission" date="2019-11" db="UniProtKB">
        <authorList>
            <consortium name="WormBaseParasite"/>
        </authorList>
    </citation>
    <scope>IDENTIFICATION</scope>
</reference>
<sequence>MDISKWQKKLLELDLFCAILTNLCLEALLTCHKKPTNALKCVLGRIPQRMRNITTHKSLLLDLCCSWCTDMPS</sequence>
<name>A0A5K3FVC7_MESCO</name>
<evidence type="ECO:0000313" key="1">
    <source>
        <dbReference type="WBParaSite" id="MCU_011909-RB"/>
    </source>
</evidence>
<dbReference type="WBParaSite" id="MCU_011909-RB">
    <property type="protein sequence ID" value="MCU_011909-RB"/>
    <property type="gene ID" value="MCU_011909"/>
</dbReference>
<accession>A0A5K3FVC7</accession>